<keyword evidence="3" id="KW-1185">Reference proteome</keyword>
<organism evidence="2 3">
    <name type="scientific">Undibacterium squillarum</name>
    <dbReference type="NCBI Taxonomy" id="1131567"/>
    <lineage>
        <taxon>Bacteria</taxon>
        <taxon>Pseudomonadati</taxon>
        <taxon>Pseudomonadota</taxon>
        <taxon>Betaproteobacteria</taxon>
        <taxon>Burkholderiales</taxon>
        <taxon>Oxalobacteraceae</taxon>
        <taxon>Undibacterium</taxon>
    </lineage>
</organism>
<dbReference type="EMBL" id="BMYU01000002">
    <property type="protein sequence ID" value="GGX37059.1"/>
    <property type="molecule type" value="Genomic_DNA"/>
</dbReference>
<dbReference type="Proteomes" id="UP000653343">
    <property type="component" value="Unassembled WGS sequence"/>
</dbReference>
<evidence type="ECO:0000256" key="1">
    <source>
        <dbReference type="SAM" id="MobiDB-lite"/>
    </source>
</evidence>
<comment type="caution">
    <text evidence="2">The sequence shown here is derived from an EMBL/GenBank/DDBJ whole genome shotgun (WGS) entry which is preliminary data.</text>
</comment>
<evidence type="ECO:0000313" key="3">
    <source>
        <dbReference type="Proteomes" id="UP000653343"/>
    </source>
</evidence>
<accession>A0ABQ2XW39</accession>
<proteinExistence type="predicted"/>
<gene>
    <name evidence="2" type="ORF">GCM10010946_13940</name>
</gene>
<protein>
    <submittedName>
        <fullName evidence="2">Uncharacterized protein</fullName>
    </submittedName>
</protein>
<reference evidence="3" key="1">
    <citation type="journal article" date="2019" name="Int. J. Syst. Evol. Microbiol.">
        <title>The Global Catalogue of Microorganisms (GCM) 10K type strain sequencing project: providing services to taxonomists for standard genome sequencing and annotation.</title>
        <authorList>
            <consortium name="The Broad Institute Genomics Platform"/>
            <consortium name="The Broad Institute Genome Sequencing Center for Infectious Disease"/>
            <person name="Wu L."/>
            <person name="Ma J."/>
        </authorList>
    </citation>
    <scope>NUCLEOTIDE SEQUENCE [LARGE SCALE GENOMIC DNA]</scope>
    <source>
        <strain evidence="3">KCTC 23917</strain>
    </source>
</reference>
<feature type="region of interest" description="Disordered" evidence="1">
    <location>
        <begin position="1"/>
        <end position="34"/>
    </location>
</feature>
<name>A0ABQ2XW39_9BURK</name>
<feature type="compositionally biased region" description="Basic and acidic residues" evidence="1">
    <location>
        <begin position="22"/>
        <end position="34"/>
    </location>
</feature>
<sequence length="50" mass="5188">MTAGVTAETSAGSGGEPAQTPDLHRSKSDKASRENLKIVNIEIIGTITYA</sequence>
<evidence type="ECO:0000313" key="2">
    <source>
        <dbReference type="EMBL" id="GGX37059.1"/>
    </source>
</evidence>